<dbReference type="SUPFAM" id="SSF117396">
    <property type="entry name" value="TM1631-like"/>
    <property type="match status" value="1"/>
</dbReference>
<sequence>MAEAGRIRCGIGGWTFEPWRGVFYPPKWPHARELEYASRRLTAIEINGTYYSSFKPESWAKWRAATPDGFRFSVKASRFCTNRKVLADGRDSMAIFLGQGLTELGDRLGPILWQFMPTKKFDYDDFAGFLDLLPEKVGDMTAQHVVEVRNGTFNDPKFIGLCRDRNVAICNSENENYPFIPDITADFVYLRLLSADDEIPTGYDEADLDLWADRFKAYAEGRVPGDFTPIDRTGPPETPHEVYAFVIHEGKVRAPAAAQAFIRRVDPEFRPPAD</sequence>
<evidence type="ECO:0000313" key="2">
    <source>
        <dbReference type="Proteomes" id="UP000249524"/>
    </source>
</evidence>
<dbReference type="AlphaFoldDB" id="A0A328BP62"/>
<dbReference type="RefSeq" id="WP_111275313.1">
    <property type="nucleotide sequence ID" value="NZ_QFYS01000002.1"/>
</dbReference>
<dbReference type="PANTHER" id="PTHR30348">
    <property type="entry name" value="UNCHARACTERIZED PROTEIN YECE"/>
    <property type="match status" value="1"/>
</dbReference>
<protein>
    <submittedName>
        <fullName evidence="1">DUF72 domain-containing protein</fullName>
    </submittedName>
</protein>
<dbReference type="PANTHER" id="PTHR30348:SF4">
    <property type="entry name" value="DUF72 DOMAIN-CONTAINING PROTEIN"/>
    <property type="match status" value="1"/>
</dbReference>
<dbReference type="InterPro" id="IPR002763">
    <property type="entry name" value="DUF72"/>
</dbReference>
<name>A0A328BP62_9CAUL</name>
<dbReference type="EMBL" id="QFYS01000002">
    <property type="protein sequence ID" value="RAK67704.1"/>
    <property type="molecule type" value="Genomic_DNA"/>
</dbReference>
<dbReference type="Proteomes" id="UP000249524">
    <property type="component" value="Unassembled WGS sequence"/>
</dbReference>
<evidence type="ECO:0000313" key="1">
    <source>
        <dbReference type="EMBL" id="RAK67704.1"/>
    </source>
</evidence>
<proteinExistence type="predicted"/>
<keyword evidence="2" id="KW-1185">Reference proteome</keyword>
<organism evidence="1 2">
    <name type="scientific">Phenylobacterium kunshanense</name>
    <dbReference type="NCBI Taxonomy" id="1445034"/>
    <lineage>
        <taxon>Bacteria</taxon>
        <taxon>Pseudomonadati</taxon>
        <taxon>Pseudomonadota</taxon>
        <taxon>Alphaproteobacteria</taxon>
        <taxon>Caulobacterales</taxon>
        <taxon>Caulobacteraceae</taxon>
        <taxon>Phenylobacterium</taxon>
    </lineage>
</organism>
<reference evidence="1 2" key="1">
    <citation type="submission" date="2018-05" db="EMBL/GenBank/DDBJ databases">
        <authorList>
            <person name="Lanie J.A."/>
            <person name="Ng W.-L."/>
            <person name="Kazmierczak K.M."/>
            <person name="Andrzejewski T.M."/>
            <person name="Davidsen T.M."/>
            <person name="Wayne K.J."/>
            <person name="Tettelin H."/>
            <person name="Glass J.I."/>
            <person name="Rusch D."/>
            <person name="Podicherti R."/>
            <person name="Tsui H.-C.T."/>
            <person name="Winkler M.E."/>
        </authorList>
    </citation>
    <scope>NUCLEOTIDE SEQUENCE [LARGE SCALE GENOMIC DNA]</scope>
    <source>
        <strain evidence="1 2">BUT-10</strain>
    </source>
</reference>
<dbReference type="InterPro" id="IPR036520">
    <property type="entry name" value="UPF0759_sf"/>
</dbReference>
<comment type="caution">
    <text evidence="1">The sequence shown here is derived from an EMBL/GenBank/DDBJ whole genome shotgun (WGS) entry which is preliminary data.</text>
</comment>
<dbReference type="OrthoDB" id="9780310at2"/>
<dbReference type="Gene3D" id="3.20.20.410">
    <property type="entry name" value="Protein of unknown function UPF0759"/>
    <property type="match status" value="1"/>
</dbReference>
<dbReference type="Pfam" id="PF01904">
    <property type="entry name" value="DUF72"/>
    <property type="match status" value="1"/>
</dbReference>
<accession>A0A328BP62</accession>
<gene>
    <name evidence="1" type="ORF">DJ019_07315</name>
</gene>